<gene>
    <name evidence="2" type="ORF">LP048_010</name>
</gene>
<evidence type="ECO:0000256" key="1">
    <source>
        <dbReference type="SAM" id="Phobius"/>
    </source>
</evidence>
<evidence type="ECO:0000313" key="3">
    <source>
        <dbReference type="Proteomes" id="UP000026996"/>
    </source>
</evidence>
<keyword evidence="1" id="KW-1133">Transmembrane helix</keyword>
<name>A0A059T5Y2_9CAUD</name>
<keyword evidence="1" id="KW-0472">Membrane</keyword>
<proteinExistence type="predicted"/>
<dbReference type="Proteomes" id="UP000026996">
    <property type="component" value="Segment"/>
</dbReference>
<dbReference type="GeneID" id="19685574"/>
<dbReference type="RefSeq" id="YP_009042818.1">
    <property type="nucleotide sequence ID" value="NC_024359.1"/>
</dbReference>
<organism evidence="2 3">
    <name type="scientific">Listeria phage LP-048</name>
    <dbReference type="NCBI Taxonomy" id="1173764"/>
    <lineage>
        <taxon>Viruses</taxon>
        <taxon>Duplodnaviria</taxon>
        <taxon>Heunggongvirae</taxon>
        <taxon>Uroviricota</taxon>
        <taxon>Caudoviricetes</taxon>
        <taxon>Herelleviridae</taxon>
        <taxon>Jasinskavirinae</taxon>
        <taxon>Pecentumvirus</taxon>
        <taxon>Pecentumvirus LP048</taxon>
    </lineage>
</organism>
<keyword evidence="1" id="KW-0812">Transmembrane</keyword>
<keyword evidence="3" id="KW-1185">Reference proteome</keyword>
<feature type="transmembrane region" description="Helical" evidence="1">
    <location>
        <begin position="73"/>
        <end position="90"/>
    </location>
</feature>
<dbReference type="EMBL" id="KJ094033">
    <property type="protein sequence ID" value="AHL19683.1"/>
    <property type="molecule type" value="Genomic_DNA"/>
</dbReference>
<dbReference type="KEGG" id="vg:19685574"/>
<sequence length="91" mass="10248">MFIVLMGVLGIVLVGLGNYYTMKGLAMSHKLSKDVASEEWMSEQFEDSIEGRIKLNNYARTTMNRSDYVFNKGMLLLFIGALLLIPLVTLI</sequence>
<evidence type="ECO:0000313" key="2">
    <source>
        <dbReference type="EMBL" id="AHL19683.1"/>
    </source>
</evidence>
<reference evidence="2 3" key="1">
    <citation type="journal article" date="2014" name="Appl. Environ. Microbiol.">
        <title>Comparative genomic and morphological analysis of Listeria phages isolated from farm environments.</title>
        <authorList>
            <person name="Denes T."/>
            <person name="Vongkamjan K."/>
            <person name="Ackermann H.W."/>
            <person name="Moreno Switt A.I."/>
            <person name="Wiedmann M."/>
            <person name="den Bakker H.C."/>
        </authorList>
    </citation>
    <scope>NUCLEOTIDE SEQUENCE [LARGE SCALE GENOMIC DNA]</scope>
</reference>
<protein>
    <submittedName>
        <fullName evidence="2">Uncharacterized protein</fullName>
    </submittedName>
</protein>
<accession>A0A059T5Y2</accession>